<dbReference type="EMBL" id="JAGYPE010000002">
    <property type="protein sequence ID" value="MBS4181720.1"/>
    <property type="molecule type" value="Genomic_DNA"/>
</dbReference>
<name>A0A942Y9C4_9BACI</name>
<proteinExistence type="predicted"/>
<protein>
    <submittedName>
        <fullName evidence="2">Uncharacterized protein</fullName>
    </submittedName>
</protein>
<evidence type="ECO:0000256" key="1">
    <source>
        <dbReference type="SAM" id="MobiDB-lite"/>
    </source>
</evidence>
<sequence length="190" mass="21363">MRFDEVVTRTDGPAIASEIDMLRTPGRYVLEGVHQVSPEHHWQFRLDIDEPARTWVLERSNGPSSSYRDGSVQDEDGESEEPFESSFADGDVTKMALPARLLWWGRGSESLSPVLVQRVGTHSILVTFEHHEDPAIRTTLVVDKNDGIARRRIGRGEEATIVTAVRSVNTEEVLPPAEFAPLTNWIRPSY</sequence>
<accession>A0A942Y9C4</accession>
<dbReference type="AlphaFoldDB" id="A0A942Y9C4"/>
<comment type="caution">
    <text evidence="2">The sequence shown here is derived from an EMBL/GenBank/DDBJ whole genome shotgun (WGS) entry which is preliminary data.</text>
</comment>
<gene>
    <name evidence="2" type="ORF">KHB02_10005</name>
</gene>
<feature type="region of interest" description="Disordered" evidence="1">
    <location>
        <begin position="58"/>
        <end position="86"/>
    </location>
</feature>
<evidence type="ECO:0000313" key="2">
    <source>
        <dbReference type="EMBL" id="MBS4181720.1"/>
    </source>
</evidence>
<organism evidence="2">
    <name type="scientific">Neobacillus citreus</name>
    <dbReference type="NCBI Taxonomy" id="2833578"/>
    <lineage>
        <taxon>Bacteria</taxon>
        <taxon>Bacillati</taxon>
        <taxon>Bacillota</taxon>
        <taxon>Bacilli</taxon>
        <taxon>Bacillales</taxon>
        <taxon>Bacillaceae</taxon>
        <taxon>Neobacillus</taxon>
    </lineage>
</organism>
<feature type="compositionally biased region" description="Acidic residues" evidence="1">
    <location>
        <begin position="72"/>
        <end position="83"/>
    </location>
</feature>
<reference evidence="2" key="1">
    <citation type="submission" date="2021-05" db="EMBL/GenBank/DDBJ databases">
        <title>Novel Bacillus species.</title>
        <authorList>
            <person name="Liu G."/>
        </authorList>
    </citation>
    <scope>NUCLEOTIDE SEQUENCE</scope>
    <source>
        <strain evidence="2">FJAT-50051</strain>
    </source>
</reference>